<evidence type="ECO:0000313" key="2">
    <source>
        <dbReference type="Proteomes" id="UP001221898"/>
    </source>
</evidence>
<proteinExistence type="predicted"/>
<evidence type="ECO:0000313" key="1">
    <source>
        <dbReference type="EMBL" id="KAJ8404175.1"/>
    </source>
</evidence>
<gene>
    <name evidence="1" type="ORF">AAFF_G00339480</name>
</gene>
<keyword evidence="2" id="KW-1185">Reference proteome</keyword>
<protein>
    <recommendedName>
        <fullName evidence="3">SWIM-type zinc finger 7 associated protein 1</fullName>
    </recommendedName>
</protein>
<dbReference type="GO" id="GO:0003697">
    <property type="term" value="F:single-stranded DNA binding"/>
    <property type="evidence" value="ECO:0007669"/>
    <property type="project" value="TreeGrafter"/>
</dbReference>
<organism evidence="1 2">
    <name type="scientific">Aldrovandia affinis</name>
    <dbReference type="NCBI Taxonomy" id="143900"/>
    <lineage>
        <taxon>Eukaryota</taxon>
        <taxon>Metazoa</taxon>
        <taxon>Chordata</taxon>
        <taxon>Craniata</taxon>
        <taxon>Vertebrata</taxon>
        <taxon>Euteleostomi</taxon>
        <taxon>Actinopterygii</taxon>
        <taxon>Neopterygii</taxon>
        <taxon>Teleostei</taxon>
        <taxon>Notacanthiformes</taxon>
        <taxon>Halosauridae</taxon>
        <taxon>Aldrovandia</taxon>
    </lineage>
</organism>
<dbReference type="GO" id="GO:0097196">
    <property type="term" value="C:Shu complex"/>
    <property type="evidence" value="ECO:0007669"/>
    <property type="project" value="TreeGrafter"/>
</dbReference>
<accession>A0AAD7WPF7</accession>
<dbReference type="PANTHER" id="PTHR28653">
    <property type="match status" value="1"/>
</dbReference>
<dbReference type="GO" id="GO:0000724">
    <property type="term" value="P:double-strand break repair via homologous recombination"/>
    <property type="evidence" value="ECO:0007669"/>
    <property type="project" value="TreeGrafter"/>
</dbReference>
<dbReference type="Proteomes" id="UP001221898">
    <property type="component" value="Unassembled WGS sequence"/>
</dbReference>
<dbReference type="AlphaFoldDB" id="A0AAD7WPF7"/>
<reference evidence="1" key="1">
    <citation type="journal article" date="2023" name="Science">
        <title>Genome structures resolve the early diversification of teleost fishes.</title>
        <authorList>
            <person name="Parey E."/>
            <person name="Louis A."/>
            <person name="Montfort J."/>
            <person name="Bouchez O."/>
            <person name="Roques C."/>
            <person name="Iampietro C."/>
            <person name="Lluch J."/>
            <person name="Castinel A."/>
            <person name="Donnadieu C."/>
            <person name="Desvignes T."/>
            <person name="Floi Bucao C."/>
            <person name="Jouanno E."/>
            <person name="Wen M."/>
            <person name="Mejri S."/>
            <person name="Dirks R."/>
            <person name="Jansen H."/>
            <person name="Henkel C."/>
            <person name="Chen W.J."/>
            <person name="Zahm M."/>
            <person name="Cabau C."/>
            <person name="Klopp C."/>
            <person name="Thompson A.W."/>
            <person name="Robinson-Rechavi M."/>
            <person name="Braasch I."/>
            <person name="Lecointre G."/>
            <person name="Bobe J."/>
            <person name="Postlethwait J.H."/>
            <person name="Berthelot C."/>
            <person name="Roest Crollius H."/>
            <person name="Guiguen Y."/>
        </authorList>
    </citation>
    <scope>NUCLEOTIDE SEQUENCE</scope>
    <source>
        <strain evidence="1">NC1722</strain>
    </source>
</reference>
<comment type="caution">
    <text evidence="1">The sequence shown here is derived from an EMBL/GenBank/DDBJ whole genome shotgun (WGS) entry which is preliminary data.</text>
</comment>
<dbReference type="EMBL" id="JAINUG010000054">
    <property type="protein sequence ID" value="KAJ8404175.1"/>
    <property type="molecule type" value="Genomic_DNA"/>
</dbReference>
<dbReference type="PANTHER" id="PTHR28653:SF1">
    <property type="entry name" value="ATPASE SWSAP1"/>
    <property type="match status" value="1"/>
</dbReference>
<name>A0AAD7WPF7_9TELE</name>
<evidence type="ECO:0008006" key="3">
    <source>
        <dbReference type="Google" id="ProtNLM"/>
    </source>
</evidence>
<sequence length="291" mass="30892">MADILALVFRHNNAQPRDLKNLSFASGPDRNTLPCMIVGERCGIKTSLLFLTAVTAAAELGVRVLFLTPSPIQSLSGPLKDSLANLDPDGLKKIKFMYPRSQEELLQDVASLHECVRGPAGPPSLLIVDGLEHYLGAGGRGPTAARGEDQSAAAHVAALLADTAAFLTQKLEERGEACAPCRVIVSFDVEWQGHTPPGDPSAQDPLLSVLDRYFSVRCTLDRDRNPAAPAPAAAGEPGDVWQIYFSGVGIADGHTSAQEDGSVLGQQWRLAIRPNGAMEFSPVSAESLASM</sequence>